<dbReference type="InterPro" id="IPR013221">
    <property type="entry name" value="Mur_ligase_cen"/>
</dbReference>
<dbReference type="Proteomes" id="UP000335162">
    <property type="component" value="Unassembled WGS sequence"/>
</dbReference>
<dbReference type="RefSeq" id="WP_074468975.1">
    <property type="nucleotide sequence ID" value="NZ_AP028342.1"/>
</dbReference>
<keyword evidence="6" id="KW-0460">Magnesium</keyword>
<evidence type="ECO:0000256" key="4">
    <source>
        <dbReference type="ARBA" id="ARBA00022741"/>
    </source>
</evidence>
<evidence type="ECO:0000259" key="7">
    <source>
        <dbReference type="Pfam" id="PF08245"/>
    </source>
</evidence>
<dbReference type="Gene3D" id="3.40.1190.10">
    <property type="entry name" value="Mur-like, catalytic domain"/>
    <property type="match status" value="1"/>
</dbReference>
<dbReference type="GO" id="GO:0004326">
    <property type="term" value="F:tetrahydrofolylpolyglutamate synthase activity"/>
    <property type="evidence" value="ECO:0007669"/>
    <property type="project" value="InterPro"/>
</dbReference>
<dbReference type="GO" id="GO:0005737">
    <property type="term" value="C:cytoplasm"/>
    <property type="evidence" value="ECO:0007669"/>
    <property type="project" value="TreeGrafter"/>
</dbReference>
<reference evidence="8 12" key="2">
    <citation type="submission" date="2019-04" db="EMBL/GenBank/DDBJ databases">
        <authorList>
            <person name="Ashton P.M."/>
            <person name="Dallman T."/>
            <person name="Nair S."/>
            <person name="De Pinna E."/>
            <person name="Peters T."/>
            <person name="Grant K."/>
        </authorList>
    </citation>
    <scope>NUCLEOTIDE SEQUENCE [LARGE SCALE GENOMIC DNA]</scope>
    <source>
        <strain evidence="8 12">OXC2299</strain>
    </source>
</reference>
<dbReference type="EMBL" id="AACNRY010000018">
    <property type="protein sequence ID" value="EAL3735816.1"/>
    <property type="molecule type" value="Genomic_DNA"/>
</dbReference>
<reference evidence="9 11" key="1">
    <citation type="submission" date="2018-05" db="EMBL/GenBank/DDBJ databases">
        <authorList>
            <consortium name="NARMS: The National Antimicrobial Resistance Monitoring System"/>
        </authorList>
    </citation>
    <scope>NUCLEOTIDE SEQUENCE [LARGE SCALE GENOMIC DNA]</scope>
    <source>
        <strain evidence="9 11">FSIS1607212</strain>
    </source>
</reference>
<keyword evidence="3" id="KW-0479">Metal-binding</keyword>
<evidence type="ECO:0000313" key="8">
    <source>
        <dbReference type="EMBL" id="EAK8192886.1"/>
    </source>
</evidence>
<dbReference type="InterPro" id="IPR036615">
    <property type="entry name" value="Mur_ligase_C_dom_sf"/>
</dbReference>
<dbReference type="EMBL" id="AACJKW010000002">
    <property type="protein sequence ID" value="EAK8192886.1"/>
    <property type="molecule type" value="Genomic_DNA"/>
</dbReference>
<feature type="domain" description="Mur ligase central" evidence="7">
    <location>
        <begin position="51"/>
        <end position="207"/>
    </location>
</feature>
<comment type="similarity">
    <text evidence="1">Belongs to the folylpolyglutamate synthase family.</text>
</comment>
<dbReference type="AlphaFoldDB" id="A0A2R4D3M0"/>
<dbReference type="PANTHER" id="PTHR11136:SF0">
    <property type="entry name" value="DIHYDROFOLATE SYNTHETASE-RELATED"/>
    <property type="match status" value="1"/>
</dbReference>
<organism evidence="9 11">
    <name type="scientific">Campylobacter jejuni</name>
    <dbReference type="NCBI Taxonomy" id="197"/>
    <lineage>
        <taxon>Bacteria</taxon>
        <taxon>Pseudomonadati</taxon>
        <taxon>Campylobacterota</taxon>
        <taxon>Epsilonproteobacteria</taxon>
        <taxon>Campylobacterales</taxon>
        <taxon>Campylobacteraceae</taxon>
        <taxon>Campylobacter</taxon>
    </lineage>
</organism>
<gene>
    <name evidence="10" type="primary">folC</name>
    <name evidence="9" type="ORF">BFD99_07555</name>
    <name evidence="8" type="ORF">E7N58_01630</name>
    <name evidence="10" type="ORF">LZC39_02020</name>
</gene>
<dbReference type="InterPro" id="IPR036565">
    <property type="entry name" value="Mur-like_cat_sf"/>
</dbReference>
<evidence type="ECO:0000256" key="3">
    <source>
        <dbReference type="ARBA" id="ARBA00022723"/>
    </source>
</evidence>
<dbReference type="Proteomes" id="UP001199644">
    <property type="component" value="Unassembled WGS sequence"/>
</dbReference>
<dbReference type="Pfam" id="PF08245">
    <property type="entry name" value="Mur_ligase_M"/>
    <property type="match status" value="1"/>
</dbReference>
<keyword evidence="2" id="KW-0436">Ligase</keyword>
<evidence type="ECO:0000256" key="6">
    <source>
        <dbReference type="ARBA" id="ARBA00022842"/>
    </source>
</evidence>
<dbReference type="EMBL" id="JAJUOL010000003">
    <property type="protein sequence ID" value="MCH3850908.1"/>
    <property type="molecule type" value="Genomic_DNA"/>
</dbReference>
<evidence type="ECO:0000313" key="11">
    <source>
        <dbReference type="Proteomes" id="UP000335162"/>
    </source>
</evidence>
<keyword evidence="5" id="KW-0067">ATP-binding</keyword>
<evidence type="ECO:0000256" key="5">
    <source>
        <dbReference type="ARBA" id="ARBA00022840"/>
    </source>
</evidence>
<dbReference type="SUPFAM" id="SSF53623">
    <property type="entry name" value="MurD-like peptide ligases, catalytic domain"/>
    <property type="match status" value="1"/>
</dbReference>
<dbReference type="SUPFAM" id="SSF53244">
    <property type="entry name" value="MurD-like peptide ligases, peptide-binding domain"/>
    <property type="match status" value="1"/>
</dbReference>
<sequence>MQRLMNNIMKVENFLAQKSINYDKIDRFLMFRMYEKYKKYFKNIPIIQLIGTNGKGSTGRYLTQLLENLNYKIGHYTSPHIFSFNERFYLDGKIANDEELEQAHIRLEEIFKQDLQKLSYFEYATFLAMILFQKCDFIVLEAGVGGEYDATSVFERRMNIFTRIGFDHIQILGNSLEDIARTKLKVMAPIALISDEQEQNVLNLAKKIAFLKKANLQVSSLNPFLKEKFEIYCEKFVLPCFLKHNLKLALKACEILTSQEKTLEALKKLQELNLQGRCQEISPNFFVDVGHNPMAAKAMLDKFQGEKINLIYNAYLDKDIFQILNTLKPIIDTIQIYKYKSAERKLADDEIYSIASKLGIQCKEFVKLEENKKNLVFGSFMLVENFLKEWCGKK</sequence>
<accession>A0A2R4D3M0</accession>
<evidence type="ECO:0000313" key="10">
    <source>
        <dbReference type="EMBL" id="MCH3850908.1"/>
    </source>
</evidence>
<evidence type="ECO:0000256" key="1">
    <source>
        <dbReference type="ARBA" id="ARBA00008276"/>
    </source>
</evidence>
<reference evidence="10" key="3">
    <citation type="submission" date="2021-12" db="EMBL/GenBank/DDBJ databases">
        <title>Prevalence of phenicol resistance gene fexA in Campylobacter isolated from poultry supply chain.</title>
        <authorList>
            <person name="Tang B."/>
            <person name="Zheng X."/>
            <person name="Lin J."/>
            <person name="Lin R."/>
            <person name="Yang H."/>
            <person name="Shen Z."/>
            <person name="Xia F."/>
        </authorList>
    </citation>
    <scope>NUCLEOTIDE SEQUENCE</scope>
    <source>
        <strain evidence="10">CJHN2011004</strain>
    </source>
</reference>
<dbReference type="GO" id="GO:0008841">
    <property type="term" value="F:dihydrofolate synthase activity"/>
    <property type="evidence" value="ECO:0007669"/>
    <property type="project" value="TreeGrafter"/>
</dbReference>
<evidence type="ECO:0000256" key="2">
    <source>
        <dbReference type="ARBA" id="ARBA00022598"/>
    </source>
</evidence>
<dbReference type="GO" id="GO:0046654">
    <property type="term" value="P:tetrahydrofolate biosynthetic process"/>
    <property type="evidence" value="ECO:0007669"/>
    <property type="project" value="UniProtKB-UniPathway"/>
</dbReference>
<proteinExistence type="inferred from homology"/>
<dbReference type="Gene3D" id="3.90.190.20">
    <property type="entry name" value="Mur ligase, C-terminal domain"/>
    <property type="match status" value="1"/>
</dbReference>
<dbReference type="InterPro" id="IPR001645">
    <property type="entry name" value="Folylpolyglutamate_synth"/>
</dbReference>
<dbReference type="NCBIfam" id="TIGR01499">
    <property type="entry name" value="folC"/>
    <property type="match status" value="1"/>
</dbReference>
<keyword evidence="4" id="KW-0547">Nucleotide-binding</keyword>
<dbReference type="UniPathway" id="UPA00077">
    <property type="reaction ID" value="UER00157"/>
</dbReference>
<comment type="caution">
    <text evidence="9">The sequence shown here is derived from an EMBL/GenBank/DDBJ whole genome shotgun (WGS) entry which is preliminary data.</text>
</comment>
<evidence type="ECO:0000313" key="9">
    <source>
        <dbReference type="EMBL" id="EAL3735816.1"/>
    </source>
</evidence>
<name>A0A2R4D3M0_CAMJU</name>
<dbReference type="GO" id="GO:0005524">
    <property type="term" value="F:ATP binding"/>
    <property type="evidence" value="ECO:0007669"/>
    <property type="project" value="UniProtKB-KW"/>
</dbReference>
<dbReference type="PANTHER" id="PTHR11136">
    <property type="entry name" value="FOLYLPOLYGLUTAMATE SYNTHASE-RELATED"/>
    <property type="match status" value="1"/>
</dbReference>
<dbReference type="GO" id="GO:0046872">
    <property type="term" value="F:metal ion binding"/>
    <property type="evidence" value="ECO:0007669"/>
    <property type="project" value="UniProtKB-KW"/>
</dbReference>
<dbReference type="Proteomes" id="UP000358933">
    <property type="component" value="Unassembled WGS sequence"/>
</dbReference>
<protein>
    <submittedName>
        <fullName evidence="9">Bifunctional folylpolyglutamate synthase/dihydrofolate synthase</fullName>
    </submittedName>
</protein>
<evidence type="ECO:0000313" key="12">
    <source>
        <dbReference type="Proteomes" id="UP000358933"/>
    </source>
</evidence>